<keyword evidence="5 7" id="KW-0408">Iron</keyword>
<evidence type="ECO:0000256" key="2">
    <source>
        <dbReference type="ARBA" id="ARBA00022617"/>
    </source>
</evidence>
<evidence type="ECO:0000256" key="4">
    <source>
        <dbReference type="ARBA" id="ARBA00023002"/>
    </source>
</evidence>
<dbReference type="CDD" id="cd20625">
    <property type="entry name" value="CYP164-like"/>
    <property type="match status" value="1"/>
</dbReference>
<keyword evidence="9" id="KW-1185">Reference proteome</keyword>
<keyword evidence="3 7" id="KW-0479">Metal-binding</keyword>
<evidence type="ECO:0000256" key="3">
    <source>
        <dbReference type="ARBA" id="ARBA00022723"/>
    </source>
</evidence>
<keyword evidence="4 7" id="KW-0560">Oxidoreductase</keyword>
<evidence type="ECO:0000256" key="5">
    <source>
        <dbReference type="ARBA" id="ARBA00023004"/>
    </source>
</evidence>
<evidence type="ECO:0000256" key="6">
    <source>
        <dbReference type="ARBA" id="ARBA00023033"/>
    </source>
</evidence>
<dbReference type="RefSeq" id="WP_144869637.1">
    <property type="nucleotide sequence ID" value="NZ_LR213876.1"/>
</dbReference>
<dbReference type="EC" id="1.14.14.46" evidence="8"/>
<dbReference type="InterPro" id="IPR002397">
    <property type="entry name" value="Cyt_P450_B"/>
</dbReference>
<dbReference type="InterPro" id="IPR036396">
    <property type="entry name" value="Cyt_P450_sf"/>
</dbReference>
<name>A0A563VKC3_9CYAN</name>
<keyword evidence="2 7" id="KW-0349">Heme</keyword>
<dbReference type="PRINTS" id="PR00359">
    <property type="entry name" value="BP450"/>
</dbReference>
<protein>
    <submittedName>
        <fullName evidence="8">Putative Biotin biosynthesis cytochrome P450</fullName>
        <ecNumber evidence="8">1.14.14.46</ecNumber>
    </submittedName>
</protein>
<organism evidence="8 9">
    <name type="scientific">Hyella patelloides LEGE 07179</name>
    <dbReference type="NCBI Taxonomy" id="945734"/>
    <lineage>
        <taxon>Bacteria</taxon>
        <taxon>Bacillati</taxon>
        <taxon>Cyanobacteriota</taxon>
        <taxon>Cyanophyceae</taxon>
        <taxon>Pleurocapsales</taxon>
        <taxon>Hyellaceae</taxon>
        <taxon>Hyella</taxon>
    </lineage>
</organism>
<dbReference type="GO" id="GO:0005506">
    <property type="term" value="F:iron ion binding"/>
    <property type="evidence" value="ECO:0007669"/>
    <property type="project" value="InterPro"/>
</dbReference>
<accession>A0A563VKC3</accession>
<gene>
    <name evidence="8" type="ORF">H1P_1230007</name>
</gene>
<dbReference type="Pfam" id="PF00067">
    <property type="entry name" value="p450"/>
    <property type="match status" value="1"/>
</dbReference>
<dbReference type="EMBL" id="CAACVJ010000028">
    <property type="protein sequence ID" value="VEP11861.1"/>
    <property type="molecule type" value="Genomic_DNA"/>
</dbReference>
<sequence length="398" mass="45460">MTTQFDPFSPKLKQDPYSIYKYFRQNDPVHWGKPIKPKLPGAWYLFHYEDVVSFLNSSLFARASSESKTESQKSTGVDSASSLRKRWLFSLDPPEHGQIKSLIIPAFQARSVENYRSHISQRITEIITSLSPPVQIDFVKDFAFPITTRIIADLLGIAETELSQFQIWSKKIADGIALQNDPQAIAQADEATKQLANYFRRTIKERETINTQLLPEKAQEFLTEKDLVAHLVQFIFAGIESTSNLIANSLLCLFRFPEQHNLLRQNPELIPQAVEEFLRFESPTQTTAARTCLEKVTINGREILPGQKVIAVLGSANRDEKIFINPEQLDITREPNPHIAFGQGIHFCLGIHLSRLEVQQVYKQLFQNYASIAPIPYSLSWRSNWVIRGLHSLPIRLN</sequence>
<dbReference type="SUPFAM" id="SSF48264">
    <property type="entry name" value="Cytochrome P450"/>
    <property type="match status" value="1"/>
</dbReference>
<dbReference type="OrthoDB" id="9801155at2"/>
<dbReference type="GO" id="GO:0020037">
    <property type="term" value="F:heme binding"/>
    <property type="evidence" value="ECO:0007669"/>
    <property type="project" value="InterPro"/>
</dbReference>
<comment type="similarity">
    <text evidence="1 7">Belongs to the cytochrome P450 family.</text>
</comment>
<evidence type="ECO:0000313" key="8">
    <source>
        <dbReference type="EMBL" id="VEP11861.1"/>
    </source>
</evidence>
<dbReference type="InterPro" id="IPR001128">
    <property type="entry name" value="Cyt_P450"/>
</dbReference>
<keyword evidence="6 7" id="KW-0503">Monooxygenase</keyword>
<dbReference type="GO" id="GO:0004497">
    <property type="term" value="F:monooxygenase activity"/>
    <property type="evidence" value="ECO:0007669"/>
    <property type="project" value="UniProtKB-KW"/>
</dbReference>
<dbReference type="PANTHER" id="PTHR46696:SF1">
    <property type="entry name" value="CYTOCHROME P450 YJIB-RELATED"/>
    <property type="match status" value="1"/>
</dbReference>
<evidence type="ECO:0000256" key="1">
    <source>
        <dbReference type="ARBA" id="ARBA00010617"/>
    </source>
</evidence>
<dbReference type="PANTHER" id="PTHR46696">
    <property type="entry name" value="P450, PUTATIVE (EUROFUNG)-RELATED"/>
    <property type="match status" value="1"/>
</dbReference>
<proteinExistence type="inferred from homology"/>
<evidence type="ECO:0000256" key="7">
    <source>
        <dbReference type="RuleBase" id="RU000461"/>
    </source>
</evidence>
<evidence type="ECO:0000313" key="9">
    <source>
        <dbReference type="Proteomes" id="UP000320055"/>
    </source>
</evidence>
<reference evidence="8 9" key="1">
    <citation type="submission" date="2019-01" db="EMBL/GenBank/DDBJ databases">
        <authorList>
            <person name="Brito A."/>
        </authorList>
    </citation>
    <scope>NUCLEOTIDE SEQUENCE [LARGE SCALE GENOMIC DNA]</scope>
    <source>
        <strain evidence="8">1</strain>
    </source>
</reference>
<dbReference type="FunFam" id="1.10.630.10:FF:000018">
    <property type="entry name" value="Cytochrome P450 monooxygenase"/>
    <property type="match status" value="1"/>
</dbReference>
<dbReference type="GO" id="GO:0016705">
    <property type="term" value="F:oxidoreductase activity, acting on paired donors, with incorporation or reduction of molecular oxygen"/>
    <property type="evidence" value="ECO:0007669"/>
    <property type="project" value="InterPro"/>
</dbReference>
<dbReference type="AlphaFoldDB" id="A0A563VKC3"/>
<dbReference type="InterPro" id="IPR017972">
    <property type="entry name" value="Cyt_P450_CS"/>
</dbReference>
<dbReference type="PROSITE" id="PS00086">
    <property type="entry name" value="CYTOCHROME_P450"/>
    <property type="match status" value="1"/>
</dbReference>
<dbReference type="Proteomes" id="UP000320055">
    <property type="component" value="Unassembled WGS sequence"/>
</dbReference>
<dbReference type="Gene3D" id="1.10.630.10">
    <property type="entry name" value="Cytochrome P450"/>
    <property type="match status" value="1"/>
</dbReference>